<dbReference type="AlphaFoldDB" id="A0A378KTB8"/>
<dbReference type="EMBL" id="UGOW01000001">
    <property type="protein sequence ID" value="STY16737.1"/>
    <property type="molecule type" value="Genomic_DNA"/>
</dbReference>
<dbReference type="RefSeq" id="WP_058474370.1">
    <property type="nucleotide sequence ID" value="NZ_UGOW01000001.1"/>
</dbReference>
<protein>
    <submittedName>
        <fullName evidence="1">Uncharacterized protein</fullName>
    </submittedName>
</protein>
<evidence type="ECO:0000313" key="2">
    <source>
        <dbReference type="Proteomes" id="UP000254230"/>
    </source>
</evidence>
<accession>A0A378KTB8</accession>
<evidence type="ECO:0000313" key="1">
    <source>
        <dbReference type="EMBL" id="STY16737.1"/>
    </source>
</evidence>
<gene>
    <name evidence="1" type="ORF">NCTC12376_00529</name>
</gene>
<organism evidence="1 2">
    <name type="scientific">Legionella quateirensis</name>
    <dbReference type="NCBI Taxonomy" id="45072"/>
    <lineage>
        <taxon>Bacteria</taxon>
        <taxon>Pseudomonadati</taxon>
        <taxon>Pseudomonadota</taxon>
        <taxon>Gammaproteobacteria</taxon>
        <taxon>Legionellales</taxon>
        <taxon>Legionellaceae</taxon>
        <taxon>Legionella</taxon>
    </lineage>
</organism>
<sequence length="70" mass="7892">MTELKISFNTIIGVSHKSCFIAETTLLPKIKKRFNSIVSKYYKRGNDFLLTKNNNKKKAPKKGAGLSMSI</sequence>
<proteinExistence type="predicted"/>
<name>A0A378KTB8_9GAMM</name>
<reference evidence="1 2" key="1">
    <citation type="submission" date="2018-06" db="EMBL/GenBank/DDBJ databases">
        <authorList>
            <consortium name="Pathogen Informatics"/>
            <person name="Doyle S."/>
        </authorList>
    </citation>
    <scope>NUCLEOTIDE SEQUENCE [LARGE SCALE GENOMIC DNA]</scope>
    <source>
        <strain evidence="1 2">NCTC12376</strain>
    </source>
</reference>
<dbReference type="Proteomes" id="UP000254230">
    <property type="component" value="Unassembled WGS sequence"/>
</dbReference>